<dbReference type="SUPFAM" id="SSF49464">
    <property type="entry name" value="Carboxypeptidase regulatory domain-like"/>
    <property type="match status" value="1"/>
</dbReference>
<name>A0A1M5S6C6_9BACT</name>
<protein>
    <submittedName>
        <fullName evidence="1">CarboxypepD_reg-like domain-containing protein</fullName>
    </submittedName>
</protein>
<dbReference type="OrthoDB" id="824464at2"/>
<dbReference type="Pfam" id="PF13715">
    <property type="entry name" value="CarbopepD_reg_2"/>
    <property type="match status" value="1"/>
</dbReference>
<evidence type="ECO:0000313" key="2">
    <source>
        <dbReference type="Proteomes" id="UP000184212"/>
    </source>
</evidence>
<organism evidence="1 2">
    <name type="scientific">Chryseolinea serpens</name>
    <dbReference type="NCBI Taxonomy" id="947013"/>
    <lineage>
        <taxon>Bacteria</taxon>
        <taxon>Pseudomonadati</taxon>
        <taxon>Bacteroidota</taxon>
        <taxon>Cytophagia</taxon>
        <taxon>Cytophagales</taxon>
        <taxon>Fulvivirgaceae</taxon>
        <taxon>Chryseolinea</taxon>
    </lineage>
</organism>
<dbReference type="RefSeq" id="WP_073136894.1">
    <property type="nucleotide sequence ID" value="NZ_FQWQ01000002.1"/>
</dbReference>
<dbReference type="InterPro" id="IPR008969">
    <property type="entry name" value="CarboxyPept-like_regulatory"/>
</dbReference>
<dbReference type="STRING" id="947013.SAMN04488109_3770"/>
<gene>
    <name evidence="1" type="ORF">SAMN04488109_3770</name>
</gene>
<keyword evidence="2" id="KW-1185">Reference proteome</keyword>
<dbReference type="AlphaFoldDB" id="A0A1M5S6C6"/>
<sequence>MKSFLFLFFLNLGSPCLWGQVEIGGTVVDQVTNSPIPFASILADDGQHGTVSNEKGEFTLSVAGMPVELLLSHISYKTSKFRIDSIQTGFVVVMEQAPVFLPEVSVDGNAAYKMVEKTFDRALAEKTVFHYGRAFYRQTSFMNQTPTEILEGFFDTKFNNNGVEASKITEGRFAKREIKGSLNFLNFSIFAIGAGVYQERPKPILLPLSHEGLHAYDFEILNILMEGDQEIVEISCQPHVGLRKPAFEGKIFVDRNREQIMKLSGIVRLGSQGFDLTRDRKPIPYHDAILSLEVVFTNPSADRYQLSHIKADLQLLYNIGSEPYTAKITSLYTLFNYATALNDVHFKKIRIKTNDLKTIQSAPYNPEFWKDNPIVKRTPLEDDIVRSFESDGAFGNYIDH</sequence>
<dbReference type="Gene3D" id="2.60.40.1120">
    <property type="entry name" value="Carboxypeptidase-like, regulatory domain"/>
    <property type="match status" value="1"/>
</dbReference>
<accession>A0A1M5S6C6</accession>
<evidence type="ECO:0000313" key="1">
    <source>
        <dbReference type="EMBL" id="SHH34039.1"/>
    </source>
</evidence>
<proteinExistence type="predicted"/>
<dbReference type="EMBL" id="FQWQ01000002">
    <property type="protein sequence ID" value="SHH34039.1"/>
    <property type="molecule type" value="Genomic_DNA"/>
</dbReference>
<reference evidence="1 2" key="1">
    <citation type="submission" date="2016-11" db="EMBL/GenBank/DDBJ databases">
        <authorList>
            <person name="Jaros S."/>
            <person name="Januszkiewicz K."/>
            <person name="Wedrychowicz H."/>
        </authorList>
    </citation>
    <scope>NUCLEOTIDE SEQUENCE [LARGE SCALE GENOMIC DNA]</scope>
    <source>
        <strain evidence="1 2">DSM 24574</strain>
    </source>
</reference>
<dbReference type="Proteomes" id="UP000184212">
    <property type="component" value="Unassembled WGS sequence"/>
</dbReference>